<organism evidence="2 3">
    <name type="scientific">Aureobasidium namibiae CBS 147.97</name>
    <dbReference type="NCBI Taxonomy" id="1043004"/>
    <lineage>
        <taxon>Eukaryota</taxon>
        <taxon>Fungi</taxon>
        <taxon>Dikarya</taxon>
        <taxon>Ascomycota</taxon>
        <taxon>Pezizomycotina</taxon>
        <taxon>Dothideomycetes</taxon>
        <taxon>Dothideomycetidae</taxon>
        <taxon>Dothideales</taxon>
        <taxon>Saccotheciaceae</taxon>
        <taxon>Aureobasidium</taxon>
    </lineage>
</organism>
<proteinExistence type="predicted"/>
<feature type="compositionally biased region" description="Basic and acidic residues" evidence="1">
    <location>
        <begin position="277"/>
        <end position="286"/>
    </location>
</feature>
<feature type="non-terminal residue" evidence="2">
    <location>
        <position position="286"/>
    </location>
</feature>
<keyword evidence="3" id="KW-1185">Reference proteome</keyword>
<reference evidence="2 3" key="1">
    <citation type="journal article" date="2014" name="BMC Genomics">
        <title>Genome sequencing of four Aureobasidium pullulans varieties: biotechnological potential, stress tolerance, and description of new species.</title>
        <authorList>
            <person name="Gostin Ar C."/>
            <person name="Ohm R.A."/>
            <person name="Kogej T."/>
            <person name="Sonjak S."/>
            <person name="Turk M."/>
            <person name="Zajc J."/>
            <person name="Zalar P."/>
            <person name="Grube M."/>
            <person name="Sun H."/>
            <person name="Han J."/>
            <person name="Sharma A."/>
            <person name="Chiniquy J."/>
            <person name="Ngan C.Y."/>
            <person name="Lipzen A."/>
            <person name="Barry K."/>
            <person name="Grigoriev I.V."/>
            <person name="Gunde-Cimerman N."/>
        </authorList>
    </citation>
    <scope>NUCLEOTIDE SEQUENCE [LARGE SCALE GENOMIC DNA]</scope>
    <source>
        <strain evidence="2 3">CBS 147.97</strain>
    </source>
</reference>
<dbReference type="Proteomes" id="UP000027730">
    <property type="component" value="Unassembled WGS sequence"/>
</dbReference>
<gene>
    <name evidence="2" type="ORF">M436DRAFT_22099</name>
</gene>
<dbReference type="RefSeq" id="XP_013427366.1">
    <property type="nucleotide sequence ID" value="XM_013571912.2"/>
</dbReference>
<dbReference type="STRING" id="1043004.A0A074WU22"/>
<accession>A0A074WU22</accession>
<dbReference type="EMBL" id="KL584709">
    <property type="protein sequence ID" value="KEQ73237.1"/>
    <property type="molecule type" value="Genomic_DNA"/>
</dbReference>
<protein>
    <submittedName>
        <fullName evidence="2">Uncharacterized protein</fullName>
    </submittedName>
</protein>
<sequence length="286" mass="33126">VGYIFAMLDVSSHKEITLPGVEKRLGRKVYWFERRLNLTEAERQSVWKDLYELSENLWWVEVDLTNEKEKVHGYTIGCRGSIEIHLNKQDTDCACREVQCAEDAVEWQPGSNESSARLRVMFNLATTLVHEVLHALWRNFEPYYMDTRAAELGFQWEQLLYSGQIDNPTSDRGSPYILEINNWPPPNSDDDEYEKFLMSHKKWGSSDVHQDFAVEMSFVQGVFTHEFWEEVDRYGISNFRPARMLGVRTTVASKYRDAESPTIRGLADGKPPSPDDADPKGVIDRH</sequence>
<dbReference type="AlphaFoldDB" id="A0A074WU22"/>
<name>A0A074WU22_9PEZI</name>
<feature type="region of interest" description="Disordered" evidence="1">
    <location>
        <begin position="256"/>
        <end position="286"/>
    </location>
</feature>
<dbReference type="OrthoDB" id="10254945at2759"/>
<evidence type="ECO:0000313" key="3">
    <source>
        <dbReference type="Proteomes" id="UP000027730"/>
    </source>
</evidence>
<dbReference type="GeneID" id="25408075"/>
<evidence type="ECO:0000256" key="1">
    <source>
        <dbReference type="SAM" id="MobiDB-lite"/>
    </source>
</evidence>
<dbReference type="HOGENOM" id="CLU_975038_0_0_1"/>
<evidence type="ECO:0000313" key="2">
    <source>
        <dbReference type="EMBL" id="KEQ73237.1"/>
    </source>
</evidence>
<feature type="non-terminal residue" evidence="2">
    <location>
        <position position="1"/>
    </location>
</feature>